<name>A0ACC1NYR4_9PEZI</name>
<proteinExistence type="predicted"/>
<keyword evidence="2" id="KW-1185">Reference proteome</keyword>
<evidence type="ECO:0000313" key="1">
    <source>
        <dbReference type="EMBL" id="KAJ2983903.1"/>
    </source>
</evidence>
<accession>A0ACC1NYR4</accession>
<evidence type="ECO:0000313" key="2">
    <source>
        <dbReference type="Proteomes" id="UP001143856"/>
    </source>
</evidence>
<protein>
    <submittedName>
        <fullName evidence="1">Uncharacterized protein</fullName>
    </submittedName>
</protein>
<dbReference type="EMBL" id="JAPDGR010001339">
    <property type="protein sequence ID" value="KAJ2983903.1"/>
    <property type="molecule type" value="Genomic_DNA"/>
</dbReference>
<organism evidence="1 2">
    <name type="scientific">Xylaria curta</name>
    <dbReference type="NCBI Taxonomy" id="42375"/>
    <lineage>
        <taxon>Eukaryota</taxon>
        <taxon>Fungi</taxon>
        <taxon>Dikarya</taxon>
        <taxon>Ascomycota</taxon>
        <taxon>Pezizomycotina</taxon>
        <taxon>Sordariomycetes</taxon>
        <taxon>Xylariomycetidae</taxon>
        <taxon>Xylariales</taxon>
        <taxon>Xylariaceae</taxon>
        <taxon>Xylaria</taxon>
    </lineage>
</organism>
<sequence>MAPTIIVAGATGNSGRSVVETLSKLLTTNSFLSGHRIVALTRSSSNPVAQNFAKLPGVEVVEKNWVEITPDWLRQNEVVRAFIAPQADARQFTEESTFHLAALQAGVKYVVRISTMAPNVRPDSVSYYPRSHWAIETLLETPEFERLQWTSLQPITFSHTYFHSVVDFVKKYRRTGKQGTLGIMGSADAPVAVIDAWDVGVVAAHLLAQEDPSPHNKAKYVLNGPEDITGNQIVKLVEQHIGAKVQNVAFEDTSLVDMWAAHSSEPRNIILSIKASNEPLLKGLCSASTTSHQVLELAAPKTTPAEILESLLKE</sequence>
<gene>
    <name evidence="1" type="ORF">NUW58_g6171</name>
</gene>
<dbReference type="Proteomes" id="UP001143856">
    <property type="component" value="Unassembled WGS sequence"/>
</dbReference>
<reference evidence="1" key="1">
    <citation type="submission" date="2022-10" db="EMBL/GenBank/DDBJ databases">
        <title>Genome Sequence of Xylaria curta.</title>
        <authorList>
            <person name="Buettner E."/>
        </authorList>
    </citation>
    <scope>NUCLEOTIDE SEQUENCE</scope>
    <source>
        <strain evidence="1">Babe10</strain>
    </source>
</reference>
<comment type="caution">
    <text evidence="1">The sequence shown here is derived from an EMBL/GenBank/DDBJ whole genome shotgun (WGS) entry which is preliminary data.</text>
</comment>